<dbReference type="Gene3D" id="3.10.20.370">
    <property type="match status" value="1"/>
</dbReference>
<feature type="domain" description="Reverse transcriptase" evidence="9">
    <location>
        <begin position="140"/>
        <end position="320"/>
    </location>
</feature>
<evidence type="ECO:0000256" key="1">
    <source>
        <dbReference type="ARBA" id="ARBA00012493"/>
    </source>
</evidence>
<dbReference type="GO" id="GO:0004519">
    <property type="term" value="F:endonuclease activity"/>
    <property type="evidence" value="ECO:0007669"/>
    <property type="project" value="UniProtKB-KW"/>
</dbReference>
<evidence type="ECO:0000256" key="5">
    <source>
        <dbReference type="ARBA" id="ARBA00022759"/>
    </source>
</evidence>
<dbReference type="InterPro" id="IPR041588">
    <property type="entry name" value="Integrase_H2C2"/>
</dbReference>
<comment type="caution">
    <text evidence="11">The sequence shown here is derived from an EMBL/GenBank/DDBJ whole genome shotgun (WGS) entry which is preliminary data.</text>
</comment>
<dbReference type="FunFam" id="3.30.420.10:FF:000032">
    <property type="entry name" value="Retrovirus-related Pol polyprotein from transposon 297-like Protein"/>
    <property type="match status" value="1"/>
</dbReference>
<dbReference type="GO" id="GO:0016787">
    <property type="term" value="F:hydrolase activity"/>
    <property type="evidence" value="ECO:0007669"/>
    <property type="project" value="UniProtKB-KW"/>
</dbReference>
<keyword evidence="5" id="KW-0255">Endonuclease</keyword>
<evidence type="ECO:0000259" key="10">
    <source>
        <dbReference type="PROSITE" id="PS50994"/>
    </source>
</evidence>
<keyword evidence="3" id="KW-0548">Nucleotidyltransferase</keyword>
<sequence>MANGATADIPGVVRLPIQIQRRTYHHDFSILPALESAVLIGIDLWARTGITIPPPRRPPATPAAPRCSTTGGLALCTPREQQRLQAFLKTELEKFDAIRGPTTATRHHIRLRESTPIKQRYRPRNPAMQAIIDREVNEMEAAGVIEASHSAWSSPVVIVKKKDGKHRFCIDFRRVNEVTEKDAYPLPQVTATLDKLRGARYLTTLDLKNGYWQVPLDAASRPITAFTIPGRGLFQFTVMPFGLHSAPATFQRLLDTILGPALEPNVFVYLDDIIILSRTFDEHLELLAEVFRRLRDARLRLNPEKCRFCVGQLKYLGHVIDQDGIRTDPEKVSAVNNWPEPTTVKQVRQFLGMASWYRRFIASFSTIAAPLTRLTKKHARWSWGPDEGDAFRTLKRILVSAPVLACPDFSRPFVLQTDASTDGLGAVLTQNYEEGERVIAYASRTLNGAERNYSATELECLAVVWGIRRMKGYLEGYHFTVITDHQSLKWLQKLEAPTGRLARWLFELQQYDCEVKYRRGTLNRVADALSRQPEICAARPLRCRWYRRIYDAVDREPAAHPDYRIEANKLYRHVLHSLNFKEHPTEEQWKICVPRENREEVMQRYHDAPTAGHLGVAKTIARIAERYHWPGMMREIATYVRNCKNCQTHKVAQTPPAGTLHATHIDQPWEQVTIDLVGPLPRSKTGNTWLLVMQDRFTKWAELAPLRQATATNVTKTVTERIILRHGRPESILSDNGTQFKSAQFETRLKECGIQHRTAPVYSPHCNPVERTNRTVKTMISQFVDKNHRDWDEHLPALQFAYNTATHDATGFSPAYLNYGRELCPPHPGDGARAGGADPATLPQKLNDAYALVRVKLARAFQRQERYYNLRRRDWKPALGEWVWKREHPLSKKADAFNAKLAPKFVGPLEVRRIISPVIVDLRSRHGKWYRHIHVEHLKAARGYDKRNQNNNNEVNGELPLPIDQADIGDNED</sequence>
<proteinExistence type="predicted"/>
<dbReference type="PaxDb" id="67767-A0A0J7K8Q7"/>
<dbReference type="PROSITE" id="PS50878">
    <property type="entry name" value="RT_POL"/>
    <property type="match status" value="1"/>
</dbReference>
<evidence type="ECO:0000259" key="9">
    <source>
        <dbReference type="PROSITE" id="PS50878"/>
    </source>
</evidence>
<evidence type="ECO:0000313" key="11">
    <source>
        <dbReference type="EMBL" id="KMQ86727.1"/>
    </source>
</evidence>
<dbReference type="Gene3D" id="3.30.420.10">
    <property type="entry name" value="Ribonuclease H-like superfamily/Ribonuclease H"/>
    <property type="match status" value="1"/>
</dbReference>
<dbReference type="InterPro" id="IPR041373">
    <property type="entry name" value="RT_RNaseH"/>
</dbReference>
<dbReference type="AlphaFoldDB" id="A0A0J7K8Q7"/>
<evidence type="ECO:0000256" key="2">
    <source>
        <dbReference type="ARBA" id="ARBA00022679"/>
    </source>
</evidence>
<dbReference type="GO" id="GO:0015074">
    <property type="term" value="P:DNA integration"/>
    <property type="evidence" value="ECO:0007669"/>
    <property type="project" value="InterPro"/>
</dbReference>
<evidence type="ECO:0000256" key="3">
    <source>
        <dbReference type="ARBA" id="ARBA00022695"/>
    </source>
</evidence>
<feature type="region of interest" description="Disordered" evidence="8">
    <location>
        <begin position="944"/>
        <end position="973"/>
    </location>
</feature>
<dbReference type="SUPFAM" id="SSF53098">
    <property type="entry name" value="Ribonuclease H-like"/>
    <property type="match status" value="1"/>
</dbReference>
<dbReference type="InterPro" id="IPR043502">
    <property type="entry name" value="DNA/RNA_pol_sf"/>
</dbReference>
<dbReference type="Gene3D" id="3.10.10.10">
    <property type="entry name" value="HIV Type 1 Reverse Transcriptase, subunit A, domain 1"/>
    <property type="match status" value="1"/>
</dbReference>
<dbReference type="OrthoDB" id="7700898at2759"/>
<keyword evidence="12" id="KW-1185">Reference proteome</keyword>
<name>A0A0J7K8Q7_LASNI</name>
<dbReference type="PANTHER" id="PTHR37984:SF5">
    <property type="entry name" value="PROTEIN NYNRIN-LIKE"/>
    <property type="match status" value="1"/>
</dbReference>
<dbReference type="InterPro" id="IPR000477">
    <property type="entry name" value="RT_dom"/>
</dbReference>
<dbReference type="Gene3D" id="1.10.340.70">
    <property type="match status" value="1"/>
</dbReference>
<evidence type="ECO:0000256" key="4">
    <source>
        <dbReference type="ARBA" id="ARBA00022722"/>
    </source>
</evidence>
<protein>
    <recommendedName>
        <fullName evidence="1">RNA-directed DNA polymerase</fullName>
        <ecNumber evidence="1">2.7.7.49</ecNumber>
    </recommendedName>
</protein>
<dbReference type="FunFam" id="3.30.70.270:FF:000020">
    <property type="entry name" value="Transposon Tf2-6 polyprotein-like Protein"/>
    <property type="match status" value="1"/>
</dbReference>
<evidence type="ECO:0000256" key="7">
    <source>
        <dbReference type="ARBA" id="ARBA00022918"/>
    </source>
</evidence>
<accession>A0A0J7K8Q7</accession>
<dbReference type="STRING" id="67767.A0A0J7K8Q7"/>
<dbReference type="PROSITE" id="PS50994">
    <property type="entry name" value="INTEGRASE"/>
    <property type="match status" value="1"/>
</dbReference>
<dbReference type="Pfam" id="PF00078">
    <property type="entry name" value="RVT_1"/>
    <property type="match status" value="1"/>
</dbReference>
<dbReference type="FunFam" id="3.10.20.370:FF:000001">
    <property type="entry name" value="Retrovirus-related Pol polyprotein from transposon 17.6-like protein"/>
    <property type="match status" value="1"/>
</dbReference>
<dbReference type="EC" id="2.7.7.49" evidence="1"/>
<dbReference type="InterPro" id="IPR050951">
    <property type="entry name" value="Retrovirus_Pol_polyprotein"/>
</dbReference>
<dbReference type="EMBL" id="LBMM01011641">
    <property type="protein sequence ID" value="KMQ86727.1"/>
    <property type="molecule type" value="Genomic_DNA"/>
</dbReference>
<dbReference type="InterPro" id="IPR043128">
    <property type="entry name" value="Rev_trsase/Diguanyl_cyclase"/>
</dbReference>
<dbReference type="Gene3D" id="3.30.70.270">
    <property type="match status" value="2"/>
</dbReference>
<evidence type="ECO:0000256" key="8">
    <source>
        <dbReference type="SAM" id="MobiDB-lite"/>
    </source>
</evidence>
<feature type="domain" description="Integrase catalytic" evidence="10">
    <location>
        <begin position="664"/>
        <end position="822"/>
    </location>
</feature>
<dbReference type="CDD" id="cd09274">
    <property type="entry name" value="RNase_HI_RT_Ty3"/>
    <property type="match status" value="1"/>
</dbReference>
<dbReference type="GO" id="GO:0003676">
    <property type="term" value="F:nucleic acid binding"/>
    <property type="evidence" value="ECO:0007669"/>
    <property type="project" value="InterPro"/>
</dbReference>
<dbReference type="Pfam" id="PF17921">
    <property type="entry name" value="Integrase_H2C2"/>
    <property type="match status" value="1"/>
</dbReference>
<keyword evidence="6" id="KW-0378">Hydrolase</keyword>
<keyword evidence="7" id="KW-0695">RNA-directed DNA polymerase</keyword>
<dbReference type="PANTHER" id="PTHR37984">
    <property type="entry name" value="PROTEIN CBG26694"/>
    <property type="match status" value="1"/>
</dbReference>
<keyword evidence="4" id="KW-0540">Nuclease</keyword>
<evidence type="ECO:0000256" key="6">
    <source>
        <dbReference type="ARBA" id="ARBA00022801"/>
    </source>
</evidence>
<dbReference type="SUPFAM" id="SSF56672">
    <property type="entry name" value="DNA/RNA polymerases"/>
    <property type="match status" value="1"/>
</dbReference>
<dbReference type="Pfam" id="PF17917">
    <property type="entry name" value="RT_RNaseH"/>
    <property type="match status" value="1"/>
</dbReference>
<dbReference type="GO" id="GO:0042575">
    <property type="term" value="C:DNA polymerase complex"/>
    <property type="evidence" value="ECO:0007669"/>
    <property type="project" value="UniProtKB-ARBA"/>
</dbReference>
<dbReference type="CDD" id="cd01647">
    <property type="entry name" value="RT_LTR"/>
    <property type="match status" value="1"/>
</dbReference>
<evidence type="ECO:0000313" key="12">
    <source>
        <dbReference type="Proteomes" id="UP000036403"/>
    </source>
</evidence>
<organism evidence="11 12">
    <name type="scientific">Lasius niger</name>
    <name type="common">Black garden ant</name>
    <dbReference type="NCBI Taxonomy" id="67767"/>
    <lineage>
        <taxon>Eukaryota</taxon>
        <taxon>Metazoa</taxon>
        <taxon>Ecdysozoa</taxon>
        <taxon>Arthropoda</taxon>
        <taxon>Hexapoda</taxon>
        <taxon>Insecta</taxon>
        <taxon>Pterygota</taxon>
        <taxon>Neoptera</taxon>
        <taxon>Endopterygota</taxon>
        <taxon>Hymenoptera</taxon>
        <taxon>Apocrita</taxon>
        <taxon>Aculeata</taxon>
        <taxon>Formicoidea</taxon>
        <taxon>Formicidae</taxon>
        <taxon>Formicinae</taxon>
        <taxon>Lasius</taxon>
        <taxon>Lasius</taxon>
    </lineage>
</organism>
<dbReference type="FunFam" id="1.10.340.70:FF:000001">
    <property type="entry name" value="Retrovirus-related Pol polyprotein from transposon gypsy-like Protein"/>
    <property type="match status" value="1"/>
</dbReference>
<dbReference type="GO" id="GO:0003964">
    <property type="term" value="F:RNA-directed DNA polymerase activity"/>
    <property type="evidence" value="ECO:0007669"/>
    <property type="project" value="UniProtKB-KW"/>
</dbReference>
<dbReference type="InterPro" id="IPR001584">
    <property type="entry name" value="Integrase_cat-core"/>
</dbReference>
<gene>
    <name evidence="11" type="ORF">RF55_14228</name>
</gene>
<dbReference type="Pfam" id="PF00665">
    <property type="entry name" value="rve"/>
    <property type="match status" value="1"/>
</dbReference>
<dbReference type="InterPro" id="IPR012337">
    <property type="entry name" value="RNaseH-like_sf"/>
</dbReference>
<dbReference type="InterPro" id="IPR036397">
    <property type="entry name" value="RNaseH_sf"/>
</dbReference>
<reference evidence="11 12" key="1">
    <citation type="submission" date="2015-04" db="EMBL/GenBank/DDBJ databases">
        <title>Lasius niger genome sequencing.</title>
        <authorList>
            <person name="Konorov E.A."/>
            <person name="Nikitin M.A."/>
            <person name="Kirill M.V."/>
            <person name="Chang P."/>
        </authorList>
    </citation>
    <scope>NUCLEOTIDE SEQUENCE [LARGE SCALE GENOMIC DNA]</scope>
    <source>
        <tissue evidence="11">Whole</tissue>
    </source>
</reference>
<dbReference type="Proteomes" id="UP000036403">
    <property type="component" value="Unassembled WGS sequence"/>
</dbReference>
<keyword evidence="2" id="KW-0808">Transferase</keyword>